<feature type="transmembrane region" description="Helical" evidence="1">
    <location>
        <begin position="214"/>
        <end position="233"/>
    </location>
</feature>
<gene>
    <name evidence="2" type="ORF">ACK2TP_14310</name>
</gene>
<sequence>MRSPGTSPARWSLEPAAHSIWEWLAAAACVLLGVTLILNIHPIGDGMWFWYAVDLRHGVRLYRDLHLALQPLYVLCTAAFQSVFGVSWLASKVFPLVQLLALTFVLVRLGRCLPFAAWQRALLTTIAFLLILQPSTYRFDDYHVTSDVFTLTSLLLLLLLGSRPRTSTTVARFSFFMGVGAGLAAMTRLNDGAALGVGVSLALLLLYPRRAIAALSSVVAGVVVAWGAVLLLARETPADWWQYSIRAASQIKGGTGNILYTPVLLPYHLLLNSLSWKTPVAFAIVAGLFVATREVQRRYRSGVAWLTYAAVWAAVLLALCAPLVYHTQVQTPLELVVRVTVFVGLVAAVGVVVWCVLWLLRGRPALPRPTFALLLLPLWHLLGGALTASNALPDPYLSLSMLVFLLPLLVTVTQAQALVIPVLANLVLVGSIIAAGKLRNPYFWWTYDDGPVYRDRVWYHHPQLGPMYIESQQLALMSELCARVNTGPAPHDLLSMPFPYANYFCGIAPWRGYVQTWYDTSSAATIHTLIGQLQTAPPHWIAYEYDPVAVTGHEITYHQGKPMAHRELKDLVVHKIESGEWTLRQHTCSRMSEWVLIETLRVPDAENGLRSRFDPKGGVCRPDL</sequence>
<protein>
    <recommendedName>
        <fullName evidence="4">Glycosyltransferase RgtA/B/C/D-like domain-containing protein</fullName>
    </recommendedName>
</protein>
<keyword evidence="3" id="KW-1185">Reference proteome</keyword>
<evidence type="ECO:0008006" key="4">
    <source>
        <dbReference type="Google" id="ProtNLM"/>
    </source>
</evidence>
<proteinExistence type="predicted"/>
<dbReference type="EMBL" id="JBJYXY010000001">
    <property type="protein sequence ID" value="MFN2976940.1"/>
    <property type="molecule type" value="Genomic_DNA"/>
</dbReference>
<feature type="transmembrane region" description="Helical" evidence="1">
    <location>
        <begin position="372"/>
        <end position="392"/>
    </location>
</feature>
<keyword evidence="1" id="KW-0812">Transmembrane</keyword>
<feature type="transmembrane region" description="Helical" evidence="1">
    <location>
        <begin position="274"/>
        <end position="291"/>
    </location>
</feature>
<dbReference type="Proteomes" id="UP001634747">
    <property type="component" value="Unassembled WGS sequence"/>
</dbReference>
<name>A0ABW9KMB7_9BACT</name>
<keyword evidence="1" id="KW-0472">Membrane</keyword>
<feature type="transmembrane region" description="Helical" evidence="1">
    <location>
        <begin position="303"/>
        <end position="325"/>
    </location>
</feature>
<reference evidence="2 3" key="1">
    <citation type="submission" date="2024-12" db="EMBL/GenBank/DDBJ databases">
        <authorList>
            <person name="Lee Y."/>
        </authorList>
    </citation>
    <scope>NUCLEOTIDE SEQUENCE [LARGE SCALE GENOMIC DNA]</scope>
    <source>
        <strain evidence="2 3">03SUJ4</strain>
    </source>
</reference>
<evidence type="ECO:0000313" key="2">
    <source>
        <dbReference type="EMBL" id="MFN2976940.1"/>
    </source>
</evidence>
<evidence type="ECO:0000313" key="3">
    <source>
        <dbReference type="Proteomes" id="UP001634747"/>
    </source>
</evidence>
<evidence type="ECO:0000256" key="1">
    <source>
        <dbReference type="SAM" id="Phobius"/>
    </source>
</evidence>
<feature type="transmembrane region" description="Helical" evidence="1">
    <location>
        <begin position="86"/>
        <end position="109"/>
    </location>
</feature>
<feature type="transmembrane region" description="Helical" evidence="1">
    <location>
        <begin position="192"/>
        <end position="207"/>
    </location>
</feature>
<keyword evidence="1" id="KW-1133">Transmembrane helix</keyword>
<comment type="caution">
    <text evidence="2">The sequence shown here is derived from an EMBL/GenBank/DDBJ whole genome shotgun (WGS) entry which is preliminary data.</text>
</comment>
<feature type="transmembrane region" description="Helical" evidence="1">
    <location>
        <begin position="61"/>
        <end position="80"/>
    </location>
</feature>
<dbReference type="RefSeq" id="WP_344686833.1">
    <property type="nucleotide sequence ID" value="NZ_BAABBH010000001.1"/>
</dbReference>
<accession>A0ABW9KMB7</accession>
<feature type="transmembrane region" description="Helical" evidence="1">
    <location>
        <begin position="337"/>
        <end position="360"/>
    </location>
</feature>
<feature type="transmembrane region" description="Helical" evidence="1">
    <location>
        <begin position="404"/>
        <end position="429"/>
    </location>
</feature>
<organism evidence="2 3">
    <name type="scientific">Terriglobus aquaticus</name>
    <dbReference type="NCBI Taxonomy" id="940139"/>
    <lineage>
        <taxon>Bacteria</taxon>
        <taxon>Pseudomonadati</taxon>
        <taxon>Acidobacteriota</taxon>
        <taxon>Terriglobia</taxon>
        <taxon>Terriglobales</taxon>
        <taxon>Acidobacteriaceae</taxon>
        <taxon>Terriglobus</taxon>
    </lineage>
</organism>
<feature type="transmembrane region" description="Helical" evidence="1">
    <location>
        <begin position="20"/>
        <end position="40"/>
    </location>
</feature>